<organism evidence="2 3">
    <name type="scientific">Saccharothrix longispora</name>
    <dbReference type="NCBI Taxonomy" id="33920"/>
    <lineage>
        <taxon>Bacteria</taxon>
        <taxon>Bacillati</taxon>
        <taxon>Actinomycetota</taxon>
        <taxon>Actinomycetes</taxon>
        <taxon>Pseudonocardiales</taxon>
        <taxon>Pseudonocardiaceae</taxon>
        <taxon>Saccharothrix</taxon>
    </lineage>
</organism>
<reference evidence="2 3" key="1">
    <citation type="submission" date="2023-07" db="EMBL/GenBank/DDBJ databases">
        <title>Sequencing the genomes of 1000 actinobacteria strains.</title>
        <authorList>
            <person name="Klenk H.-P."/>
        </authorList>
    </citation>
    <scope>NUCLEOTIDE SEQUENCE [LARGE SCALE GENOMIC DNA]</scope>
    <source>
        <strain evidence="2 3">DSM 43749</strain>
    </source>
</reference>
<keyword evidence="3" id="KW-1185">Reference proteome</keyword>
<dbReference type="InterPro" id="IPR021401">
    <property type="entry name" value="DUF3040"/>
</dbReference>
<dbReference type="EMBL" id="JAVDSG010000001">
    <property type="protein sequence ID" value="MDR6591881.1"/>
    <property type="molecule type" value="Genomic_DNA"/>
</dbReference>
<gene>
    <name evidence="2" type="ORF">J2S66_000265</name>
</gene>
<keyword evidence="1" id="KW-0812">Transmembrane</keyword>
<keyword evidence="1" id="KW-1133">Transmembrane helix</keyword>
<dbReference type="RefSeq" id="WP_310302695.1">
    <property type="nucleotide sequence ID" value="NZ_BAAAXB010000001.1"/>
</dbReference>
<dbReference type="Pfam" id="PF11239">
    <property type="entry name" value="DUF3040"/>
    <property type="match status" value="1"/>
</dbReference>
<keyword evidence="1" id="KW-0472">Membrane</keyword>
<accession>A0ABU1PMU4</accession>
<dbReference type="Proteomes" id="UP001268819">
    <property type="component" value="Unassembled WGS sequence"/>
</dbReference>
<sequence length="86" mass="9287">MNPRDERRQLRGIERWFERNDPVLAATLAGQAVAARPVRRGAARACLALLGVCSVVLGAMTQLPLVFAGVVALMVAACLHVTRHAR</sequence>
<feature type="transmembrane region" description="Helical" evidence="1">
    <location>
        <begin position="41"/>
        <end position="59"/>
    </location>
</feature>
<evidence type="ECO:0000313" key="3">
    <source>
        <dbReference type="Proteomes" id="UP001268819"/>
    </source>
</evidence>
<comment type="caution">
    <text evidence="2">The sequence shown here is derived from an EMBL/GenBank/DDBJ whole genome shotgun (WGS) entry which is preliminary data.</text>
</comment>
<evidence type="ECO:0000256" key="1">
    <source>
        <dbReference type="SAM" id="Phobius"/>
    </source>
</evidence>
<feature type="transmembrane region" description="Helical" evidence="1">
    <location>
        <begin position="65"/>
        <end position="82"/>
    </location>
</feature>
<protein>
    <submittedName>
        <fullName evidence="2">Membrane protein YccC</fullName>
    </submittedName>
</protein>
<evidence type="ECO:0000313" key="2">
    <source>
        <dbReference type="EMBL" id="MDR6591881.1"/>
    </source>
</evidence>
<name>A0ABU1PMU4_9PSEU</name>
<proteinExistence type="predicted"/>